<keyword evidence="2" id="KW-1185">Reference proteome</keyword>
<reference evidence="2" key="1">
    <citation type="submission" date="2016-06" db="EMBL/GenBank/DDBJ databases">
        <title>Parallel loss of symbiosis genes in relatives of nitrogen-fixing non-legume Parasponia.</title>
        <authorList>
            <person name="Van Velzen R."/>
            <person name="Holmer R."/>
            <person name="Bu F."/>
            <person name="Rutten L."/>
            <person name="Van Zeijl A."/>
            <person name="Liu W."/>
            <person name="Santuari L."/>
            <person name="Cao Q."/>
            <person name="Sharma T."/>
            <person name="Shen D."/>
            <person name="Roswanjaya Y."/>
            <person name="Wardhani T."/>
            <person name="Kalhor M.S."/>
            <person name="Jansen J."/>
            <person name="Van den Hoogen J."/>
            <person name="Gungor B."/>
            <person name="Hartog M."/>
            <person name="Hontelez J."/>
            <person name="Verver J."/>
            <person name="Yang W.-C."/>
            <person name="Schijlen E."/>
            <person name="Repin R."/>
            <person name="Schilthuizen M."/>
            <person name="Schranz E."/>
            <person name="Heidstra R."/>
            <person name="Miyata K."/>
            <person name="Fedorova E."/>
            <person name="Kohlen W."/>
            <person name="Bisseling T."/>
            <person name="Smit S."/>
            <person name="Geurts R."/>
        </authorList>
    </citation>
    <scope>NUCLEOTIDE SEQUENCE [LARGE SCALE GENOMIC DNA]</scope>
    <source>
        <strain evidence="2">cv. WU1-14</strain>
    </source>
</reference>
<accession>A0A2P5A789</accession>
<evidence type="ECO:0000313" key="1">
    <source>
        <dbReference type="EMBL" id="PON32397.1"/>
    </source>
</evidence>
<name>A0A2P5A789_PARAD</name>
<dbReference type="AlphaFoldDB" id="A0A2P5A789"/>
<dbReference type="EMBL" id="JXTB01000821">
    <property type="protein sequence ID" value="PON32397.1"/>
    <property type="molecule type" value="Genomic_DNA"/>
</dbReference>
<sequence>HNSLAASLSASISLVVQQRRPETRPCNVQQHCPIHAATLLHPSLSSLSFTVSRSHRVSRSHCLVKSHSSRSSATPLSFSLFKQFATLSNSLSLSLSLTVARCPQK</sequence>
<dbReference type="Proteomes" id="UP000237105">
    <property type="component" value="Unassembled WGS sequence"/>
</dbReference>
<protein>
    <submittedName>
        <fullName evidence="1">Uncharacterized protein</fullName>
    </submittedName>
</protein>
<gene>
    <name evidence="1" type="ORF">PanWU01x14_361740</name>
</gene>
<comment type="caution">
    <text evidence="1">The sequence shown here is derived from an EMBL/GenBank/DDBJ whole genome shotgun (WGS) entry which is preliminary data.</text>
</comment>
<evidence type="ECO:0000313" key="2">
    <source>
        <dbReference type="Proteomes" id="UP000237105"/>
    </source>
</evidence>
<organism evidence="1 2">
    <name type="scientific">Parasponia andersonii</name>
    <name type="common">Sponia andersonii</name>
    <dbReference type="NCBI Taxonomy" id="3476"/>
    <lineage>
        <taxon>Eukaryota</taxon>
        <taxon>Viridiplantae</taxon>
        <taxon>Streptophyta</taxon>
        <taxon>Embryophyta</taxon>
        <taxon>Tracheophyta</taxon>
        <taxon>Spermatophyta</taxon>
        <taxon>Magnoliopsida</taxon>
        <taxon>eudicotyledons</taxon>
        <taxon>Gunneridae</taxon>
        <taxon>Pentapetalae</taxon>
        <taxon>rosids</taxon>
        <taxon>fabids</taxon>
        <taxon>Rosales</taxon>
        <taxon>Cannabaceae</taxon>
        <taxon>Parasponia</taxon>
    </lineage>
</organism>
<feature type="non-terminal residue" evidence="1">
    <location>
        <position position="1"/>
    </location>
</feature>
<proteinExistence type="predicted"/>